<evidence type="ECO:0000256" key="2">
    <source>
        <dbReference type="ARBA" id="ARBA00022679"/>
    </source>
</evidence>
<keyword evidence="3" id="KW-0547">Nucleotide-binding</keyword>
<dbReference type="SUPFAM" id="SSF53067">
    <property type="entry name" value="Actin-like ATPase domain"/>
    <property type="match status" value="2"/>
</dbReference>
<dbReference type="PANTHER" id="PTHR10196:SF69">
    <property type="entry name" value="GLYCEROL KINASE"/>
    <property type="match status" value="1"/>
</dbReference>
<dbReference type="PIRSF" id="PIRSF000538">
    <property type="entry name" value="GlpK"/>
    <property type="match status" value="1"/>
</dbReference>
<name>A0A6J6LZW0_9ZZZZ</name>
<dbReference type="GO" id="GO:0005829">
    <property type="term" value="C:cytosol"/>
    <property type="evidence" value="ECO:0007669"/>
    <property type="project" value="TreeGrafter"/>
</dbReference>
<evidence type="ECO:0000259" key="7">
    <source>
        <dbReference type="Pfam" id="PF00370"/>
    </source>
</evidence>
<evidence type="ECO:0000256" key="1">
    <source>
        <dbReference type="ARBA" id="ARBA00009156"/>
    </source>
</evidence>
<feature type="domain" description="Carbohydrate kinase FGGY N-terminal" evidence="7">
    <location>
        <begin position="3"/>
        <end position="229"/>
    </location>
</feature>
<gene>
    <name evidence="9" type="ORF">UFOPK2242_01240</name>
</gene>
<dbReference type="Pfam" id="PF00370">
    <property type="entry name" value="FGGY_N"/>
    <property type="match status" value="1"/>
</dbReference>
<dbReference type="InterPro" id="IPR018485">
    <property type="entry name" value="FGGY_C"/>
</dbReference>
<dbReference type="GO" id="GO:0004370">
    <property type="term" value="F:glycerol kinase activity"/>
    <property type="evidence" value="ECO:0007669"/>
    <property type="project" value="TreeGrafter"/>
</dbReference>
<evidence type="ECO:0000256" key="5">
    <source>
        <dbReference type="ARBA" id="ARBA00022840"/>
    </source>
</evidence>
<dbReference type="Gene3D" id="3.30.420.40">
    <property type="match status" value="2"/>
</dbReference>
<dbReference type="PANTHER" id="PTHR10196">
    <property type="entry name" value="SUGAR KINASE"/>
    <property type="match status" value="1"/>
</dbReference>
<dbReference type="InterPro" id="IPR043129">
    <property type="entry name" value="ATPase_NBD"/>
</dbReference>
<accession>A0A6J6LZW0</accession>
<sequence length="481" mass="50014">MSILVIDVGTSSIRASIVHDDATVSNEAALPLLPDSPAPGLVEFDAAAMASAALQLATQVAGEVNGSVSGVAITNQRASVVVWDRVTGEPIGPGIGWQDLRTVFTCLELQAQGLRFAPNSSATKFSWLLDNFDAERSRDLCLGTVDSWIAWTLSGGSVHAIDPSNAGVTLLTQNGATSWAPKPLDALGISEASLPRIVDTCGVIGVAERVPGKPPIVAMVGDQQASMLGQGCIEPGLAKITFGTGGMLDVCTGTNAPTNEARTAHGTFPLIGWRHNGVNTWATEAIMLSAGTCVEWMRDGLEIIADAAESDSLAASCVDAGGVVFVPALLGLGTPEWDFGARGALFGLTRGTGTAEIARSVLEGVAHRGADLVEAAEVDSGLALKTLRVDGGMSANKTFIQALANAAQRPVELSPVREATTLGAGLLGHVAIGSFASISEIGQTWRPRETVEPSAVLDRERWREAIKRSKAWESGLSSLEF</sequence>
<dbReference type="InterPro" id="IPR000577">
    <property type="entry name" value="Carb_kinase_FGGY"/>
</dbReference>
<dbReference type="GO" id="GO:0019563">
    <property type="term" value="P:glycerol catabolic process"/>
    <property type="evidence" value="ECO:0007669"/>
    <property type="project" value="TreeGrafter"/>
</dbReference>
<protein>
    <recommendedName>
        <fullName evidence="6">ATP:glycerol 3-phosphotransferase</fullName>
    </recommendedName>
</protein>
<feature type="domain" description="Carbohydrate kinase FGGY C-terminal" evidence="8">
    <location>
        <begin position="239"/>
        <end position="431"/>
    </location>
</feature>
<dbReference type="EMBL" id="CAEZWM010000175">
    <property type="protein sequence ID" value="CAB4666398.1"/>
    <property type="molecule type" value="Genomic_DNA"/>
</dbReference>
<dbReference type="AlphaFoldDB" id="A0A6J6LZW0"/>
<dbReference type="GO" id="GO:0005524">
    <property type="term" value="F:ATP binding"/>
    <property type="evidence" value="ECO:0007669"/>
    <property type="project" value="UniProtKB-KW"/>
</dbReference>
<keyword evidence="5" id="KW-0067">ATP-binding</keyword>
<dbReference type="InterPro" id="IPR018484">
    <property type="entry name" value="FGGY_N"/>
</dbReference>
<evidence type="ECO:0000259" key="8">
    <source>
        <dbReference type="Pfam" id="PF02782"/>
    </source>
</evidence>
<dbReference type="Pfam" id="PF02782">
    <property type="entry name" value="FGGY_C"/>
    <property type="match status" value="1"/>
</dbReference>
<dbReference type="InterPro" id="IPR018483">
    <property type="entry name" value="Carb_kinase_FGGY_CS"/>
</dbReference>
<keyword evidence="2" id="KW-0808">Transferase</keyword>
<reference evidence="9" key="1">
    <citation type="submission" date="2020-05" db="EMBL/GenBank/DDBJ databases">
        <authorList>
            <person name="Chiriac C."/>
            <person name="Salcher M."/>
            <person name="Ghai R."/>
            <person name="Kavagutti S V."/>
        </authorList>
    </citation>
    <scope>NUCLEOTIDE SEQUENCE</scope>
</reference>
<keyword evidence="4" id="KW-0418">Kinase</keyword>
<comment type="similarity">
    <text evidence="1">Belongs to the FGGY kinase family.</text>
</comment>
<dbReference type="PROSITE" id="PS00445">
    <property type="entry name" value="FGGY_KINASES_2"/>
    <property type="match status" value="1"/>
</dbReference>
<evidence type="ECO:0000256" key="6">
    <source>
        <dbReference type="ARBA" id="ARBA00043149"/>
    </source>
</evidence>
<evidence type="ECO:0000256" key="3">
    <source>
        <dbReference type="ARBA" id="ARBA00022741"/>
    </source>
</evidence>
<proteinExistence type="inferred from homology"/>
<organism evidence="9">
    <name type="scientific">freshwater metagenome</name>
    <dbReference type="NCBI Taxonomy" id="449393"/>
    <lineage>
        <taxon>unclassified sequences</taxon>
        <taxon>metagenomes</taxon>
        <taxon>ecological metagenomes</taxon>
    </lineage>
</organism>
<evidence type="ECO:0000256" key="4">
    <source>
        <dbReference type="ARBA" id="ARBA00022777"/>
    </source>
</evidence>
<evidence type="ECO:0000313" key="9">
    <source>
        <dbReference type="EMBL" id="CAB4666398.1"/>
    </source>
</evidence>